<comment type="caution">
    <text evidence="1">The sequence shown here is derived from an EMBL/GenBank/DDBJ whole genome shotgun (WGS) entry which is preliminary data.</text>
</comment>
<keyword evidence="2" id="KW-1185">Reference proteome</keyword>
<name>A0ACB9YN39_9PEZI</name>
<organism evidence="1 2">
    <name type="scientific">Hypoxylon rubiginosum</name>
    <dbReference type="NCBI Taxonomy" id="110542"/>
    <lineage>
        <taxon>Eukaryota</taxon>
        <taxon>Fungi</taxon>
        <taxon>Dikarya</taxon>
        <taxon>Ascomycota</taxon>
        <taxon>Pezizomycotina</taxon>
        <taxon>Sordariomycetes</taxon>
        <taxon>Xylariomycetidae</taxon>
        <taxon>Xylariales</taxon>
        <taxon>Hypoxylaceae</taxon>
        <taxon>Hypoxylon</taxon>
    </lineage>
</organism>
<proteinExistence type="predicted"/>
<protein>
    <submittedName>
        <fullName evidence="1">Uncharacterized protein</fullName>
    </submittedName>
</protein>
<sequence>MGFDALSKLKGVGTATEGYLKEKWQQRKSRDNLEADVDAVRAQEERLRQEKNAFLGLVLAKLTGNSITEIPPFEWDPITTHRAVFLVTIPIHFGTFELSKTTYRLLARHVGMSQNSVSHWALCVVDRSFSPSYCYDLMSDQLALNAIGKNFFRVAEITPEFIETWSSCYYVGETTKSHEEIRDLGAEHMTLHPRYNLLSSNCQDLVENLVKQVCNGRMISQAKLSEELALASPKIALDLMVTRLRSKLEKQDEHEDSDTVKDDVDAIKVLWHRVHQ</sequence>
<evidence type="ECO:0000313" key="1">
    <source>
        <dbReference type="EMBL" id="KAI4860783.1"/>
    </source>
</evidence>
<reference evidence="1 2" key="1">
    <citation type="journal article" date="2022" name="New Phytol.">
        <title>Ecological generalism drives hyperdiversity of secondary metabolite gene clusters in xylarialean endophytes.</title>
        <authorList>
            <person name="Franco M.E.E."/>
            <person name="Wisecaver J.H."/>
            <person name="Arnold A.E."/>
            <person name="Ju Y.M."/>
            <person name="Slot J.C."/>
            <person name="Ahrendt S."/>
            <person name="Moore L.P."/>
            <person name="Eastman K.E."/>
            <person name="Scott K."/>
            <person name="Konkel Z."/>
            <person name="Mondo S.J."/>
            <person name="Kuo A."/>
            <person name="Hayes R.D."/>
            <person name="Haridas S."/>
            <person name="Andreopoulos B."/>
            <person name="Riley R."/>
            <person name="LaButti K."/>
            <person name="Pangilinan J."/>
            <person name="Lipzen A."/>
            <person name="Amirebrahimi M."/>
            <person name="Yan J."/>
            <person name="Adam C."/>
            <person name="Keymanesh K."/>
            <person name="Ng V."/>
            <person name="Louie K."/>
            <person name="Northen T."/>
            <person name="Drula E."/>
            <person name="Henrissat B."/>
            <person name="Hsieh H.M."/>
            <person name="Youens-Clark K."/>
            <person name="Lutzoni F."/>
            <person name="Miadlikowska J."/>
            <person name="Eastwood D.C."/>
            <person name="Hamelin R.C."/>
            <person name="Grigoriev I.V."/>
            <person name="U'Ren J.M."/>
        </authorList>
    </citation>
    <scope>NUCLEOTIDE SEQUENCE [LARGE SCALE GENOMIC DNA]</scope>
    <source>
        <strain evidence="1 2">CBS 119005</strain>
    </source>
</reference>
<dbReference type="EMBL" id="MU393573">
    <property type="protein sequence ID" value="KAI4860783.1"/>
    <property type="molecule type" value="Genomic_DNA"/>
</dbReference>
<accession>A0ACB9YN39</accession>
<evidence type="ECO:0000313" key="2">
    <source>
        <dbReference type="Proteomes" id="UP001497700"/>
    </source>
</evidence>
<dbReference type="Proteomes" id="UP001497700">
    <property type="component" value="Unassembled WGS sequence"/>
</dbReference>
<gene>
    <name evidence="1" type="ORF">F4820DRAFT_435847</name>
</gene>